<sequence length="445" mass="45565">MSTDMITIAASGTRAARAMLDVTAQNIANANTTGYVRRSVNLSELSSTGMGASFGEVSQYGVRVTGITRNVSAFLQSEVRRTGSDSARADTLVSGLTNVSDALDQSNVYNSISSFMAAAQKLTANPTDSSLRANLLESARTMAQSFNTASKSLDAATQGLQFSADGNVTSLNDLAQSLAVLNTRIRADNDPQSNHATLLDERDKILQQMSEYADITTTVASDNTVQVQIGGATGQMLVDNNGANTVSMATAADGTITYALGGKTLTLSGGSLAGQQQALTTAASARAKLDTIADTLMETVNDQQAAGVDLNGNTPAAAMFSGSGAGGMTIAMTSGDSIATAPNTALAGSKDVSNLTALQSALSDANIAGDTNDLLFSLSAAVASNTTTRDALSSIASNAKAALSEEAGVDLDTEAANLVRYQQAFQASGKVIQIASSLFDQLLNL</sequence>
<keyword evidence="6" id="KW-0975">Bacterial flagellum</keyword>
<dbReference type="NCBIfam" id="TIGR02492">
    <property type="entry name" value="flgK_ends"/>
    <property type="match status" value="1"/>
</dbReference>
<reference evidence="11" key="1">
    <citation type="submission" date="2020-01" db="EMBL/GenBank/DDBJ databases">
        <title>Sphingomonas sp. strain CSW-10.</title>
        <authorList>
            <person name="Chen W.-M."/>
        </authorList>
    </citation>
    <scope>NUCLEOTIDE SEQUENCE [LARGE SCALE GENOMIC DNA]</scope>
    <source>
        <strain evidence="11">FSY-8</strain>
    </source>
</reference>
<dbReference type="InterPro" id="IPR001444">
    <property type="entry name" value="Flag_bb_rod_N"/>
</dbReference>
<comment type="subcellular location">
    <subcellularLocation>
        <location evidence="1">Bacterial flagellum basal body</location>
    </subcellularLocation>
    <subcellularLocation>
        <location evidence="2">Secreted</location>
    </subcellularLocation>
</comment>
<dbReference type="SUPFAM" id="SSF64518">
    <property type="entry name" value="Phase 1 flagellin"/>
    <property type="match status" value="1"/>
</dbReference>
<keyword evidence="10" id="KW-0282">Flagellum</keyword>
<evidence type="ECO:0000259" key="8">
    <source>
        <dbReference type="Pfam" id="PF06429"/>
    </source>
</evidence>
<keyword evidence="10" id="KW-0966">Cell projection</keyword>
<organism evidence="10 11">
    <name type="scientific">Novosphingobium ovatum</name>
    <dbReference type="NCBI Taxonomy" id="1908523"/>
    <lineage>
        <taxon>Bacteria</taxon>
        <taxon>Pseudomonadati</taxon>
        <taxon>Pseudomonadota</taxon>
        <taxon>Alphaproteobacteria</taxon>
        <taxon>Sphingomonadales</taxon>
        <taxon>Sphingomonadaceae</taxon>
        <taxon>Novosphingobium</taxon>
    </lineage>
</organism>
<dbReference type="Pfam" id="PF22638">
    <property type="entry name" value="FlgK_D1"/>
    <property type="match status" value="1"/>
</dbReference>
<evidence type="ECO:0000256" key="3">
    <source>
        <dbReference type="ARBA" id="ARBA00009677"/>
    </source>
</evidence>
<name>A0ABW9XG55_9SPHN</name>
<dbReference type="InterPro" id="IPR053927">
    <property type="entry name" value="FlgK_helical"/>
</dbReference>
<comment type="similarity">
    <text evidence="3">Belongs to the flagella basal body rod proteins family.</text>
</comment>
<dbReference type="Pfam" id="PF06429">
    <property type="entry name" value="Flg_bbr_C"/>
    <property type="match status" value="1"/>
</dbReference>
<evidence type="ECO:0000256" key="6">
    <source>
        <dbReference type="ARBA" id="ARBA00023143"/>
    </source>
</evidence>
<dbReference type="Proteomes" id="UP000753724">
    <property type="component" value="Unassembled WGS sequence"/>
</dbReference>
<accession>A0ABW9XG55</accession>
<feature type="domain" description="Flagellar hook-associated protein FlgK helical" evidence="9">
    <location>
        <begin position="104"/>
        <end position="320"/>
    </location>
</feature>
<dbReference type="Pfam" id="PF00460">
    <property type="entry name" value="Flg_bb_rod"/>
    <property type="match status" value="1"/>
</dbReference>
<evidence type="ECO:0000259" key="9">
    <source>
        <dbReference type="Pfam" id="PF22638"/>
    </source>
</evidence>
<evidence type="ECO:0000313" key="10">
    <source>
        <dbReference type="EMBL" id="NBC37501.1"/>
    </source>
</evidence>
<feature type="domain" description="Flagellar basal body rod protein N-terminal" evidence="7">
    <location>
        <begin position="8"/>
        <end position="35"/>
    </location>
</feature>
<dbReference type="PANTHER" id="PTHR30033:SF2">
    <property type="entry name" value="FLAGELLAR HOOK PROTEIN"/>
    <property type="match status" value="1"/>
</dbReference>
<evidence type="ECO:0000256" key="5">
    <source>
        <dbReference type="ARBA" id="ARBA00022525"/>
    </source>
</evidence>
<dbReference type="EMBL" id="JAAAPO010000005">
    <property type="protein sequence ID" value="NBC37501.1"/>
    <property type="molecule type" value="Genomic_DNA"/>
</dbReference>
<evidence type="ECO:0000256" key="1">
    <source>
        <dbReference type="ARBA" id="ARBA00004117"/>
    </source>
</evidence>
<evidence type="ECO:0000256" key="4">
    <source>
        <dbReference type="ARBA" id="ARBA00016244"/>
    </source>
</evidence>
<comment type="caution">
    <text evidence="10">The sequence shown here is derived from an EMBL/GenBank/DDBJ whole genome shotgun (WGS) entry which is preliminary data.</text>
</comment>
<keyword evidence="11" id="KW-1185">Reference proteome</keyword>
<protein>
    <recommendedName>
        <fullName evidence="4">Flagellar hook-associated protein 1</fullName>
    </recommendedName>
</protein>
<keyword evidence="10" id="KW-0969">Cilium</keyword>
<evidence type="ECO:0000259" key="7">
    <source>
        <dbReference type="Pfam" id="PF00460"/>
    </source>
</evidence>
<dbReference type="InterPro" id="IPR002371">
    <property type="entry name" value="FlgK"/>
</dbReference>
<dbReference type="InterPro" id="IPR010930">
    <property type="entry name" value="Flg_bb/hook_C_dom"/>
</dbReference>
<evidence type="ECO:0000313" key="11">
    <source>
        <dbReference type="Proteomes" id="UP000753724"/>
    </source>
</evidence>
<gene>
    <name evidence="10" type="primary">flgK</name>
    <name evidence="10" type="ORF">GTZ99_13175</name>
</gene>
<evidence type="ECO:0000256" key="2">
    <source>
        <dbReference type="ARBA" id="ARBA00004613"/>
    </source>
</evidence>
<dbReference type="PANTHER" id="PTHR30033">
    <property type="entry name" value="FLAGELLAR HOOK-ASSOCIATED PROTEIN 1"/>
    <property type="match status" value="1"/>
</dbReference>
<proteinExistence type="inferred from homology"/>
<dbReference type="RefSeq" id="WP_161719611.1">
    <property type="nucleotide sequence ID" value="NZ_JAAAPO010000005.1"/>
</dbReference>
<keyword evidence="5" id="KW-0964">Secreted</keyword>
<feature type="domain" description="Flagellar basal-body/hook protein C-terminal" evidence="8">
    <location>
        <begin position="405"/>
        <end position="445"/>
    </location>
</feature>